<dbReference type="EMBL" id="JH126400">
    <property type="protein sequence ID" value="EGX93723.1"/>
    <property type="molecule type" value="Genomic_DNA"/>
</dbReference>
<dbReference type="RefSeq" id="XP_006667209.1">
    <property type="nucleotide sequence ID" value="XM_006667146.1"/>
</dbReference>
<dbReference type="Proteomes" id="UP000001610">
    <property type="component" value="Unassembled WGS sequence"/>
</dbReference>
<evidence type="ECO:0000313" key="3">
    <source>
        <dbReference type="Proteomes" id="UP000001610"/>
    </source>
</evidence>
<dbReference type="OrthoDB" id="5237031at2759"/>
<dbReference type="OMA" id="QFRANSV"/>
<dbReference type="AlphaFoldDB" id="G3JC05"/>
<dbReference type="eggNOG" id="ENOG502SY0D">
    <property type="taxonomic scope" value="Eukaryota"/>
</dbReference>
<evidence type="ECO:0000256" key="1">
    <source>
        <dbReference type="SAM" id="MobiDB-lite"/>
    </source>
</evidence>
<dbReference type="VEuPathDB" id="FungiDB:CCM_01992"/>
<gene>
    <name evidence="2" type="ORF">CCM_01992</name>
</gene>
<protein>
    <submittedName>
        <fullName evidence="2">Uncharacterized protein</fullName>
    </submittedName>
</protein>
<organism evidence="2 3">
    <name type="scientific">Cordyceps militaris (strain CM01)</name>
    <name type="common">Caterpillar fungus</name>
    <dbReference type="NCBI Taxonomy" id="983644"/>
    <lineage>
        <taxon>Eukaryota</taxon>
        <taxon>Fungi</taxon>
        <taxon>Dikarya</taxon>
        <taxon>Ascomycota</taxon>
        <taxon>Pezizomycotina</taxon>
        <taxon>Sordariomycetes</taxon>
        <taxon>Hypocreomycetidae</taxon>
        <taxon>Hypocreales</taxon>
        <taxon>Cordycipitaceae</taxon>
        <taxon>Cordyceps</taxon>
    </lineage>
</organism>
<feature type="region of interest" description="Disordered" evidence="1">
    <location>
        <begin position="1"/>
        <end position="26"/>
    </location>
</feature>
<accession>G3JC05</accession>
<dbReference type="InParanoid" id="G3JC05"/>
<name>G3JC05_CORMM</name>
<proteinExistence type="predicted"/>
<dbReference type="KEGG" id="cmt:CCM_01992"/>
<reference evidence="2 3" key="1">
    <citation type="journal article" date="2011" name="Genome Biol.">
        <title>Genome sequence of the insect pathogenic fungus Cordyceps militaris, a valued traditional Chinese medicine.</title>
        <authorList>
            <person name="Zheng P."/>
            <person name="Xia Y."/>
            <person name="Xiao G."/>
            <person name="Xiong C."/>
            <person name="Hu X."/>
            <person name="Zhang S."/>
            <person name="Zheng H."/>
            <person name="Huang Y."/>
            <person name="Zhou Y."/>
            <person name="Wang S."/>
            <person name="Zhao G.P."/>
            <person name="Liu X."/>
            <person name="St Leger R.J."/>
            <person name="Wang C."/>
        </authorList>
    </citation>
    <scope>NUCLEOTIDE SEQUENCE [LARGE SCALE GENOMIC DNA]</scope>
    <source>
        <strain evidence="2 3">CM01</strain>
    </source>
</reference>
<evidence type="ECO:0000313" key="2">
    <source>
        <dbReference type="EMBL" id="EGX93723.1"/>
    </source>
</evidence>
<keyword evidence="3" id="KW-1185">Reference proteome</keyword>
<sequence length="324" mass="37157">MAATIEQLLHAHPTNPVEETGYESSSNKAWTRNYKPIVKVTVHTFERNGAMAANFDAFVPEQADDQHRKSLGAYPPNPHCWRMDTEADARHWFYHEVSDTVMAAFASAPPLVQVAEAKAFSDQHVAHVVDESFTFKTPRSRIPLVIGEFKRNILLRGEWQRGKIVSAGQLTLSRELRGYAVKYECPQVFCFDGYSLLMLQFKAKTLEAIAHEDCRVDCWFFPRENAGGVPLRYAFYRLLVQGLRRCQGQLSPSIVTLNGQQSEFRNFYTGEPVWEIDDSLHRHPWGMYRAVDPRNGSMYWMFNGQEVLDESGQRLLDGPPLYNY</sequence>
<dbReference type="GeneID" id="18164021"/>
<dbReference type="HOGENOM" id="CLU_049634_0_0_1"/>